<evidence type="ECO:0000313" key="4">
    <source>
        <dbReference type="Proteomes" id="UP000474054"/>
    </source>
</evidence>
<protein>
    <submittedName>
        <fullName evidence="2">Uncharacterized protein</fullName>
    </submittedName>
</protein>
<proteinExistence type="predicted"/>
<keyword evidence="3" id="KW-1185">Reference proteome</keyword>
<reference evidence="1 4" key="1">
    <citation type="submission" date="2019-10" db="EMBL/GenBank/DDBJ databases">
        <title>Comparative genomics of sulfur disproportionating microorganisms.</title>
        <authorList>
            <person name="Ward L.M."/>
            <person name="Bertran E."/>
            <person name="Johnston D."/>
        </authorList>
    </citation>
    <scope>NUCLEOTIDE SEQUENCE [LARGE SCALE GENOMIC DNA]</scope>
    <source>
        <strain evidence="1 4">DSM 3772</strain>
    </source>
</reference>
<name>A0A650CTN6_ACIAM</name>
<sequence length="202" mass="23240">MSCNSIYLPCFSAGKTQVCECSDDKTSELRVILSYMRAVRRRKFDPREDCIYSDKVYNEYSNIMTSINTKSTQFCFEQIICNEDYIRKLYTNGGIILKHPDIILIKSKSFTFIVELKSFGKQSRSLIEQLEESLSNLPSNLRSPCTAVIYMPKGGGTLPPGYVIDNNTYKLQKILGKNKKSNVMVQKNVFIYVYQKGIHEYL</sequence>
<accession>A0A650CTN6</accession>
<evidence type="ECO:0000313" key="3">
    <source>
        <dbReference type="Proteomes" id="UP000426328"/>
    </source>
</evidence>
<organism evidence="2 3">
    <name type="scientific">Acidianus ambivalens</name>
    <name type="common">Desulfurolobus ambivalens</name>
    <dbReference type="NCBI Taxonomy" id="2283"/>
    <lineage>
        <taxon>Archaea</taxon>
        <taxon>Thermoproteota</taxon>
        <taxon>Thermoprotei</taxon>
        <taxon>Sulfolobales</taxon>
        <taxon>Sulfolobaceae</taxon>
        <taxon>Acidianus</taxon>
    </lineage>
</organism>
<dbReference type="Proteomes" id="UP000426328">
    <property type="component" value="Chromosome"/>
</dbReference>
<dbReference type="AlphaFoldDB" id="A0A650CTN6"/>
<dbReference type="RefSeq" id="WP_152942769.1">
    <property type="nucleotide sequence ID" value="NZ_CP045482.1"/>
</dbReference>
<gene>
    <name evidence="2" type="ORF">D1866_03740</name>
    <name evidence="1" type="ORF">GFB69_11090</name>
</gene>
<evidence type="ECO:0000313" key="1">
    <source>
        <dbReference type="EMBL" id="MQL56249.1"/>
    </source>
</evidence>
<dbReference type="KEGG" id="aamb:D1866_03740"/>
<dbReference type="EMBL" id="WHYS01000002">
    <property type="protein sequence ID" value="MQL56249.1"/>
    <property type="molecule type" value="Genomic_DNA"/>
</dbReference>
<evidence type="ECO:0000313" key="2">
    <source>
        <dbReference type="EMBL" id="QGR21214.1"/>
    </source>
</evidence>
<dbReference type="GeneID" id="42778819"/>
<dbReference type="Proteomes" id="UP000474054">
    <property type="component" value="Unassembled WGS sequence"/>
</dbReference>
<reference evidence="2 3" key="2">
    <citation type="submission" date="2019-10" db="EMBL/GenBank/DDBJ databases">
        <title>Genome Sequences from Six Type Strain Members of the Archaeal Family Sulfolobaceae: Acidianus ambivalens, Acidianus infernus, Metallosphaera prunae, Stygiolobus azoricus, Sulfolobus metallicus, and Sulfurisphaera ohwakuensis.</title>
        <authorList>
            <person name="Counts J.A."/>
            <person name="Kelly R.M."/>
        </authorList>
    </citation>
    <scope>NUCLEOTIDE SEQUENCE [LARGE SCALE GENOMIC DNA]</scope>
    <source>
        <strain evidence="2 3">LEI 10</strain>
    </source>
</reference>
<dbReference type="EMBL" id="CP045482">
    <property type="protein sequence ID" value="QGR21214.1"/>
    <property type="molecule type" value="Genomic_DNA"/>
</dbReference>